<sequence length="65" mass="6737">MPALLAATPRGLGIMEVLASFDAAPAGTFPIAAQMGCRHLRAEHEQLWRLGPAMRGACSTSSATA</sequence>
<gene>
    <name evidence="1" type="ORF">GWK16_01330</name>
</gene>
<accession>A0A848E9F8</accession>
<dbReference type="EMBL" id="JABBKX010000001">
    <property type="protein sequence ID" value="NMJ39865.1"/>
    <property type="molecule type" value="Genomic_DNA"/>
</dbReference>
<reference evidence="1 2" key="1">
    <citation type="submission" date="2020-03" db="EMBL/GenBank/DDBJ databases">
        <authorList>
            <person name="Sun Q."/>
        </authorList>
    </citation>
    <scope>NUCLEOTIDE SEQUENCE [LARGE SCALE GENOMIC DNA]</scope>
    <source>
        <strain evidence="1 2">JC162</strain>
    </source>
</reference>
<protein>
    <submittedName>
        <fullName evidence="1">Uncharacterized protein</fullName>
    </submittedName>
</protein>
<organism evidence="1 2">
    <name type="scientific">Neoroseomonas marina</name>
    <dbReference type="NCBI Taxonomy" id="1232220"/>
    <lineage>
        <taxon>Bacteria</taxon>
        <taxon>Pseudomonadati</taxon>
        <taxon>Pseudomonadota</taxon>
        <taxon>Alphaproteobacteria</taxon>
        <taxon>Acetobacterales</taxon>
        <taxon>Acetobacteraceae</taxon>
        <taxon>Neoroseomonas</taxon>
    </lineage>
</organism>
<evidence type="ECO:0000313" key="1">
    <source>
        <dbReference type="EMBL" id="NMJ39865.1"/>
    </source>
</evidence>
<comment type="caution">
    <text evidence="1">The sequence shown here is derived from an EMBL/GenBank/DDBJ whole genome shotgun (WGS) entry which is preliminary data.</text>
</comment>
<evidence type="ECO:0000313" key="2">
    <source>
        <dbReference type="Proteomes" id="UP000548582"/>
    </source>
</evidence>
<dbReference type="RefSeq" id="WP_170052174.1">
    <property type="nucleotide sequence ID" value="NZ_JABBKX010000001.1"/>
</dbReference>
<name>A0A848E9F8_9PROT</name>
<dbReference type="AlphaFoldDB" id="A0A848E9F8"/>
<keyword evidence="2" id="KW-1185">Reference proteome</keyword>
<proteinExistence type="predicted"/>
<dbReference type="Proteomes" id="UP000548582">
    <property type="component" value="Unassembled WGS sequence"/>
</dbReference>